<reference evidence="9 10" key="1">
    <citation type="journal article" date="2022" name="Nat. Ecol. Evol.">
        <title>A masculinizing supergene underlies an exaggerated male reproductive morph in a spider.</title>
        <authorList>
            <person name="Hendrickx F."/>
            <person name="De Corte Z."/>
            <person name="Sonet G."/>
            <person name="Van Belleghem S.M."/>
            <person name="Kostlbacher S."/>
            <person name="Vangestel C."/>
        </authorList>
    </citation>
    <scope>NUCLEOTIDE SEQUENCE [LARGE SCALE GENOMIC DNA]</scope>
    <source>
        <strain evidence="9">W744_W776</strain>
    </source>
</reference>
<evidence type="ECO:0000313" key="9">
    <source>
        <dbReference type="EMBL" id="KAG8194158.1"/>
    </source>
</evidence>
<dbReference type="PANTHER" id="PTHR11022">
    <property type="entry name" value="PEPTIDOGLYCAN RECOGNITION PROTEIN"/>
    <property type="match status" value="1"/>
</dbReference>
<keyword evidence="4" id="KW-0391">Immunity</keyword>
<dbReference type="Proteomes" id="UP000827092">
    <property type="component" value="Unassembled WGS sequence"/>
</dbReference>
<evidence type="ECO:0008006" key="11">
    <source>
        <dbReference type="Google" id="ProtNLM"/>
    </source>
</evidence>
<evidence type="ECO:0000256" key="1">
    <source>
        <dbReference type="ARBA" id="ARBA00007553"/>
    </source>
</evidence>
<evidence type="ECO:0000256" key="5">
    <source>
        <dbReference type="ARBA" id="ARBA00023157"/>
    </source>
</evidence>
<dbReference type="GO" id="GO:0045087">
    <property type="term" value="P:innate immune response"/>
    <property type="evidence" value="ECO:0007669"/>
    <property type="project" value="UniProtKB-KW"/>
</dbReference>
<keyword evidence="3" id="KW-0732">Signal</keyword>
<comment type="similarity">
    <text evidence="1">Belongs to the N-acetylmuramoyl-L-alanine amidase 2 family.</text>
</comment>
<evidence type="ECO:0000256" key="6">
    <source>
        <dbReference type="PIRSR" id="PIRSR037945-1"/>
    </source>
</evidence>
<feature type="domain" description="Peptidoglycan recognition protein family" evidence="8">
    <location>
        <begin position="3"/>
        <end position="145"/>
    </location>
</feature>
<dbReference type="GO" id="GO:0008270">
    <property type="term" value="F:zinc ion binding"/>
    <property type="evidence" value="ECO:0007669"/>
    <property type="project" value="InterPro"/>
</dbReference>
<feature type="domain" description="N-acetylmuramoyl-L-alanine amidase" evidence="7">
    <location>
        <begin position="14"/>
        <end position="151"/>
    </location>
</feature>
<evidence type="ECO:0000259" key="7">
    <source>
        <dbReference type="SMART" id="SM00644"/>
    </source>
</evidence>
<comment type="caution">
    <text evidence="9">The sequence shown here is derived from an EMBL/GenBank/DDBJ whole genome shotgun (WGS) entry which is preliminary data.</text>
</comment>
<dbReference type="SUPFAM" id="SSF55846">
    <property type="entry name" value="N-acetylmuramoyl-L-alanine amidase-like"/>
    <property type="match status" value="1"/>
</dbReference>
<gene>
    <name evidence="9" type="ORF">JTE90_002365</name>
</gene>
<dbReference type="CDD" id="cd06583">
    <property type="entry name" value="PGRP"/>
    <property type="match status" value="1"/>
</dbReference>
<dbReference type="InterPro" id="IPR017331">
    <property type="entry name" value="Peptidoglycan_recognition"/>
</dbReference>
<accession>A0AAV6VDU7</accession>
<dbReference type="EMBL" id="JAFNEN010000107">
    <property type="protein sequence ID" value="KAG8194158.1"/>
    <property type="molecule type" value="Genomic_DNA"/>
</dbReference>
<dbReference type="GO" id="GO:0009253">
    <property type="term" value="P:peptidoglycan catabolic process"/>
    <property type="evidence" value="ECO:0007669"/>
    <property type="project" value="InterPro"/>
</dbReference>
<evidence type="ECO:0000256" key="2">
    <source>
        <dbReference type="ARBA" id="ARBA00022588"/>
    </source>
</evidence>
<name>A0AAV6VDU7_9ARAC</name>
<keyword evidence="10" id="KW-1185">Reference proteome</keyword>
<dbReference type="SMART" id="SM00701">
    <property type="entry name" value="PGRP"/>
    <property type="match status" value="1"/>
</dbReference>
<dbReference type="InterPro" id="IPR015510">
    <property type="entry name" value="PGRP"/>
</dbReference>
<keyword evidence="5" id="KW-1015">Disulfide bond</keyword>
<proteinExistence type="inferred from homology"/>
<dbReference type="GO" id="GO:0008745">
    <property type="term" value="F:N-acetylmuramoyl-L-alanine amidase activity"/>
    <property type="evidence" value="ECO:0007669"/>
    <property type="project" value="InterPro"/>
</dbReference>
<evidence type="ECO:0000256" key="3">
    <source>
        <dbReference type="ARBA" id="ARBA00022729"/>
    </source>
</evidence>
<protein>
    <recommendedName>
        <fullName evidence="11">Peptidoglycan-recognition protein</fullName>
    </recommendedName>
</protein>
<dbReference type="InterPro" id="IPR006619">
    <property type="entry name" value="PGRP_domain_met/bac"/>
</dbReference>
<keyword evidence="2" id="KW-0399">Innate immunity</keyword>
<feature type="disulfide bond" evidence="6">
    <location>
        <begin position="39"/>
        <end position="45"/>
    </location>
</feature>
<dbReference type="Gene3D" id="3.40.80.10">
    <property type="entry name" value="Peptidoglycan recognition protein-like"/>
    <property type="match status" value="1"/>
</dbReference>
<dbReference type="PANTHER" id="PTHR11022:SF41">
    <property type="entry name" value="PEPTIDOGLYCAN-RECOGNITION PROTEIN LC-RELATED"/>
    <property type="match status" value="1"/>
</dbReference>
<dbReference type="AlphaFoldDB" id="A0AAV6VDU7"/>
<dbReference type="Pfam" id="PF01510">
    <property type="entry name" value="Amidase_2"/>
    <property type="match status" value="1"/>
</dbReference>
<organism evidence="9 10">
    <name type="scientific">Oedothorax gibbosus</name>
    <dbReference type="NCBI Taxonomy" id="931172"/>
    <lineage>
        <taxon>Eukaryota</taxon>
        <taxon>Metazoa</taxon>
        <taxon>Ecdysozoa</taxon>
        <taxon>Arthropoda</taxon>
        <taxon>Chelicerata</taxon>
        <taxon>Arachnida</taxon>
        <taxon>Araneae</taxon>
        <taxon>Araneomorphae</taxon>
        <taxon>Entelegynae</taxon>
        <taxon>Araneoidea</taxon>
        <taxon>Linyphiidae</taxon>
        <taxon>Erigoninae</taxon>
        <taxon>Oedothorax</taxon>
    </lineage>
</organism>
<dbReference type="FunFam" id="3.40.80.10:FF:000001">
    <property type="entry name" value="Peptidoglycan recognition protein 1"/>
    <property type="match status" value="1"/>
</dbReference>
<dbReference type="InterPro" id="IPR036505">
    <property type="entry name" value="Amidase/PGRP_sf"/>
</dbReference>
<evidence type="ECO:0000313" key="10">
    <source>
        <dbReference type="Proteomes" id="UP000827092"/>
    </source>
</evidence>
<evidence type="ECO:0000256" key="4">
    <source>
        <dbReference type="ARBA" id="ARBA00022859"/>
    </source>
</evidence>
<dbReference type="SMART" id="SM00644">
    <property type="entry name" value="Ami_2"/>
    <property type="match status" value="1"/>
</dbReference>
<sequence>MELEIVTRDRWGARQPKSTQFMATPVPHLFIHHTAMNECNDFESCKRMMQSMQNFHMDERGWADIGYNFVIGGDGRVYEGRGWNRVGAHTKGYNKVGIAFTLMGNYTSKAPSELMISTTNKLITLAENQNYVKSDYQLHGHRDACTTECPGDTLYSIIEKWPHFKKGPLPK</sequence>
<dbReference type="GO" id="GO:0042834">
    <property type="term" value="F:peptidoglycan binding"/>
    <property type="evidence" value="ECO:0007669"/>
    <property type="project" value="InterPro"/>
</dbReference>
<dbReference type="InterPro" id="IPR002502">
    <property type="entry name" value="Amidase_domain"/>
</dbReference>
<evidence type="ECO:0000259" key="8">
    <source>
        <dbReference type="SMART" id="SM00701"/>
    </source>
</evidence>
<dbReference type="PIRSF" id="PIRSF037945">
    <property type="entry name" value="PGRPs"/>
    <property type="match status" value="1"/>
</dbReference>